<name>A0A6J5N4J8_9CAUD</name>
<dbReference type="EMBL" id="LR796578">
    <property type="protein sequence ID" value="CAB4153287.1"/>
    <property type="molecule type" value="Genomic_DNA"/>
</dbReference>
<accession>A0A6J5N4J8</accession>
<organism evidence="1">
    <name type="scientific">uncultured Caudovirales phage</name>
    <dbReference type="NCBI Taxonomy" id="2100421"/>
    <lineage>
        <taxon>Viruses</taxon>
        <taxon>Duplodnaviria</taxon>
        <taxon>Heunggongvirae</taxon>
        <taxon>Uroviricota</taxon>
        <taxon>Caudoviricetes</taxon>
        <taxon>Peduoviridae</taxon>
        <taxon>Maltschvirus</taxon>
        <taxon>Maltschvirus maltsch</taxon>
    </lineage>
</organism>
<gene>
    <name evidence="1" type="ORF">UFOVP603_65</name>
</gene>
<evidence type="ECO:0000313" key="1">
    <source>
        <dbReference type="EMBL" id="CAB4153287.1"/>
    </source>
</evidence>
<reference evidence="1" key="1">
    <citation type="submission" date="2020-04" db="EMBL/GenBank/DDBJ databases">
        <authorList>
            <person name="Chiriac C."/>
            <person name="Salcher M."/>
            <person name="Ghai R."/>
            <person name="Kavagutti S V."/>
        </authorList>
    </citation>
    <scope>NUCLEOTIDE SEQUENCE</scope>
</reference>
<proteinExistence type="predicted"/>
<sequence length="85" mass="9771">MIISKQAYESFLKVKDLIDKPQIKYTNEQFLLLSEVYAEITKKPLTKGCAGCLETGLKILKNWSNLFSEATKEAYKVKRTRKPKA</sequence>
<protein>
    <submittedName>
        <fullName evidence="1">Uncharacterized protein</fullName>
    </submittedName>
</protein>